<dbReference type="CDD" id="cd20289">
    <property type="entry name" value="cupin_ADO"/>
    <property type="match status" value="1"/>
</dbReference>
<keyword evidence="3" id="KW-0408">Iron</keyword>
<dbReference type="InterPro" id="IPR014710">
    <property type="entry name" value="RmlC-like_jellyroll"/>
</dbReference>
<dbReference type="Pfam" id="PF07847">
    <property type="entry name" value="PCO_ADO"/>
    <property type="match status" value="2"/>
</dbReference>
<reference evidence="4" key="1">
    <citation type="submission" date="2021-05" db="EMBL/GenBank/DDBJ databases">
        <authorList>
            <person name="Alioto T."/>
            <person name="Alioto T."/>
            <person name="Gomez Garrido J."/>
        </authorList>
    </citation>
    <scope>NUCLEOTIDE SEQUENCE</scope>
</reference>
<dbReference type="Gene3D" id="2.60.120.10">
    <property type="entry name" value="Jelly Rolls"/>
    <property type="match status" value="1"/>
</dbReference>
<evidence type="ECO:0000256" key="3">
    <source>
        <dbReference type="ARBA" id="ARBA00023004"/>
    </source>
</evidence>
<dbReference type="GO" id="GO:0046872">
    <property type="term" value="F:metal ion binding"/>
    <property type="evidence" value="ECO:0007669"/>
    <property type="project" value="UniProtKB-KW"/>
</dbReference>
<dbReference type="InterPro" id="IPR011051">
    <property type="entry name" value="RmlC_Cupin_sf"/>
</dbReference>
<dbReference type="SUPFAM" id="SSF51182">
    <property type="entry name" value="RmlC-like cupins"/>
    <property type="match status" value="1"/>
</dbReference>
<dbReference type="EMBL" id="HBUF01036387">
    <property type="protein sequence ID" value="CAG6616631.1"/>
    <property type="molecule type" value="Transcribed_RNA"/>
</dbReference>
<keyword evidence="4" id="KW-0223">Dioxygenase</keyword>
<evidence type="ECO:0000256" key="1">
    <source>
        <dbReference type="ARBA" id="ARBA00022723"/>
    </source>
</evidence>
<sequence>MLHLFSSYYLHGRRSLYNKCIYYIPVICLRQGKVKTFSFSNKDTLKKFNENFTKLLTQVSTVTSEDIQFDEHLLTQQIREVKRYRPDTLTNSIQVDVYQINRAPVTYIQIFENELVTLGVFVIREGNKLPLHNHPLMHGIIKVLAGTLNITSYSVLENSSSSQCNNSSQEQDHLETKRVMENDRFQIPGLGSVRIPCYEETQGHAEETDSHYPPPSFCTRSTLSYLESPSVFLAHRHSPLLLTAADEARYLTPREHNLHEIHCVDGPAAFLDVIGPPYKPVTVQDCTYFEDMGEMSPDNKRVRMLHKISCPSYFYTDEEKYKGPPIELT</sequence>
<proteinExistence type="predicted"/>
<name>A0A8D8LX29_9HEMI</name>
<keyword evidence="2" id="KW-0560">Oxidoreductase</keyword>
<dbReference type="GO" id="GO:0005739">
    <property type="term" value="C:mitochondrion"/>
    <property type="evidence" value="ECO:0007669"/>
    <property type="project" value="TreeGrafter"/>
</dbReference>
<evidence type="ECO:0000313" key="4">
    <source>
        <dbReference type="EMBL" id="CAG6616631.1"/>
    </source>
</evidence>
<protein>
    <submittedName>
        <fullName evidence="4">2-aminoethanethiol dioxygenase</fullName>
    </submittedName>
</protein>
<dbReference type="PANTHER" id="PTHR22966">
    <property type="entry name" value="2-AMINOETHANETHIOL DIOXYGENASE"/>
    <property type="match status" value="1"/>
</dbReference>
<dbReference type="InterPro" id="IPR012864">
    <property type="entry name" value="PCO/ADO"/>
</dbReference>
<organism evidence="4">
    <name type="scientific">Cacopsylla melanoneura</name>
    <dbReference type="NCBI Taxonomy" id="428564"/>
    <lineage>
        <taxon>Eukaryota</taxon>
        <taxon>Metazoa</taxon>
        <taxon>Ecdysozoa</taxon>
        <taxon>Arthropoda</taxon>
        <taxon>Hexapoda</taxon>
        <taxon>Insecta</taxon>
        <taxon>Pterygota</taxon>
        <taxon>Neoptera</taxon>
        <taxon>Paraneoptera</taxon>
        <taxon>Hemiptera</taxon>
        <taxon>Sternorrhyncha</taxon>
        <taxon>Psylloidea</taxon>
        <taxon>Psyllidae</taxon>
        <taxon>Psyllinae</taxon>
        <taxon>Cacopsylla</taxon>
    </lineage>
</organism>
<accession>A0A8D8LX29</accession>
<dbReference type="GO" id="GO:0016702">
    <property type="term" value="F:oxidoreductase activity, acting on single donors with incorporation of molecular oxygen, incorporation of two atoms of oxygen"/>
    <property type="evidence" value="ECO:0007669"/>
    <property type="project" value="InterPro"/>
</dbReference>
<keyword evidence="1" id="KW-0479">Metal-binding</keyword>
<dbReference type="AlphaFoldDB" id="A0A8D8LX29"/>
<dbReference type="PANTHER" id="PTHR22966:SF61">
    <property type="entry name" value="2-AMINOETHANETHIOL DIOXYGENASE"/>
    <property type="match status" value="1"/>
</dbReference>
<evidence type="ECO:0000256" key="2">
    <source>
        <dbReference type="ARBA" id="ARBA00023002"/>
    </source>
</evidence>